<dbReference type="NCBIfam" id="TIGR01446">
    <property type="entry name" value="DnaD_dom"/>
    <property type="match status" value="2"/>
</dbReference>
<sequence length="364" mass="41421">MKSISLYTRPTNDVTIIQNYFLDHYLPAANGEYVKLYLFLFRCACAGRAITVSALADTFDHTEKDIRRGLSYWEKLGLLELTYGEGDELLGVSFLDLPVEETAAAAAEEQPADTLQGVQEESEYLTSSDEPAASAPVSIPKPALSPDRVKALKDSEDIRQLIFIAEQYLGKTLSPSEVSNILYFYDVLHFSADLIEYLIEYCVSKGSKSARYIETVALAWSQEGIKTVQEAKDSTNLYNKNYYTILNTFGIKGRGPAKPETDYMNCWLNEYHFTLDIIQEACSRTIAQTHQPNFQYANKILEDWHKNGIKHINDIRQLDIRHQQNKKAAAPKQKAPSAPSGNKFNNFHQREYDYKKLEEQLLNR</sequence>
<reference evidence="4 5" key="1">
    <citation type="submission" date="2018-05" db="EMBL/GenBank/DDBJ databases">
        <authorList>
            <person name="Goeker M."/>
            <person name="Huntemann M."/>
            <person name="Clum A."/>
            <person name="Pillay M."/>
            <person name="Palaniappan K."/>
            <person name="Varghese N."/>
            <person name="Mikhailova N."/>
            <person name="Stamatis D."/>
            <person name="Reddy T."/>
            <person name="Daum C."/>
            <person name="Shapiro N."/>
            <person name="Ivanova N."/>
            <person name="Kyrpides N."/>
            <person name="Woyke T."/>
        </authorList>
    </citation>
    <scope>NUCLEOTIDE SEQUENCE [LARGE SCALE GENOMIC DNA]</scope>
    <source>
        <strain evidence="4 5">DSM 26524</strain>
    </source>
</reference>
<protein>
    <submittedName>
        <fullName evidence="4">DnaD/phage-associated family protein</fullName>
    </submittedName>
</protein>
<dbReference type="AlphaFoldDB" id="A0AB73T0J8"/>
<gene>
    <name evidence="4" type="ORF">C7383_11374</name>
</gene>
<feature type="domain" description="DnaB/C C-terminal" evidence="3">
    <location>
        <begin position="253"/>
        <end position="317"/>
    </location>
</feature>
<keyword evidence="5" id="KW-1185">Reference proteome</keyword>
<dbReference type="PANTHER" id="PTHR37293">
    <property type="entry name" value="PHAGE REPLICATION PROTEIN-RELATED"/>
    <property type="match status" value="1"/>
</dbReference>
<name>A0AB73T0J8_9FIRM</name>
<dbReference type="InterPro" id="IPR034829">
    <property type="entry name" value="DnaD-like_sf"/>
</dbReference>
<evidence type="ECO:0000313" key="5">
    <source>
        <dbReference type="Proteomes" id="UP000245412"/>
    </source>
</evidence>
<proteinExistence type="inferred from homology"/>
<evidence type="ECO:0000259" key="3">
    <source>
        <dbReference type="Pfam" id="PF07261"/>
    </source>
</evidence>
<dbReference type="EMBL" id="QGGY01000013">
    <property type="protein sequence ID" value="PWJ73288.1"/>
    <property type="molecule type" value="Genomic_DNA"/>
</dbReference>
<dbReference type="InterPro" id="IPR053162">
    <property type="entry name" value="DnaD"/>
</dbReference>
<evidence type="ECO:0000256" key="2">
    <source>
        <dbReference type="SAM" id="MobiDB-lite"/>
    </source>
</evidence>
<feature type="region of interest" description="Disordered" evidence="2">
    <location>
        <begin position="322"/>
        <end position="349"/>
    </location>
</feature>
<feature type="region of interest" description="Disordered" evidence="2">
    <location>
        <begin position="108"/>
        <end position="141"/>
    </location>
</feature>
<feature type="domain" description="DnaB/C C-terminal" evidence="3">
    <location>
        <begin position="163"/>
        <end position="233"/>
    </location>
</feature>
<dbReference type="Gene3D" id="1.10.10.630">
    <property type="entry name" value="DnaD domain-like"/>
    <property type="match status" value="2"/>
</dbReference>
<organism evidence="4 5">
    <name type="scientific">Murimonas intestini</name>
    <dbReference type="NCBI Taxonomy" id="1337051"/>
    <lineage>
        <taxon>Bacteria</taxon>
        <taxon>Bacillati</taxon>
        <taxon>Bacillota</taxon>
        <taxon>Clostridia</taxon>
        <taxon>Lachnospirales</taxon>
        <taxon>Lachnospiraceae</taxon>
        <taxon>Murimonas</taxon>
    </lineage>
</organism>
<feature type="compositionally biased region" description="Polar residues" evidence="2">
    <location>
        <begin position="116"/>
        <end position="129"/>
    </location>
</feature>
<comment type="caution">
    <text evidence="4">The sequence shown here is derived from an EMBL/GenBank/DDBJ whole genome shotgun (WGS) entry which is preliminary data.</text>
</comment>
<dbReference type="InterPro" id="IPR006343">
    <property type="entry name" value="DnaB/C_C"/>
</dbReference>
<dbReference type="Pfam" id="PF07261">
    <property type="entry name" value="DnaB_2"/>
    <property type="match status" value="2"/>
</dbReference>
<dbReference type="PIRSF" id="PIRSF033722">
    <property type="entry name" value="DnaD_CA_C3587_prd"/>
    <property type="match status" value="1"/>
</dbReference>
<dbReference type="SUPFAM" id="SSF158499">
    <property type="entry name" value="DnaD domain-like"/>
    <property type="match status" value="2"/>
</dbReference>
<dbReference type="Proteomes" id="UP000245412">
    <property type="component" value="Unassembled WGS sequence"/>
</dbReference>
<comment type="similarity">
    <text evidence="1">Belongs to the DnaB/DnaD family.</text>
</comment>
<evidence type="ECO:0000313" key="4">
    <source>
        <dbReference type="EMBL" id="PWJ73288.1"/>
    </source>
</evidence>
<accession>A0AB73T0J8</accession>
<dbReference type="RefSeq" id="WP_109747828.1">
    <property type="nucleotide sequence ID" value="NZ_JANKBJ010000014.1"/>
</dbReference>
<dbReference type="PANTHER" id="PTHR37293:SF5">
    <property type="entry name" value="DNA REPLICATION PROTEIN"/>
    <property type="match status" value="1"/>
</dbReference>
<feature type="compositionally biased region" description="Low complexity" evidence="2">
    <location>
        <begin position="326"/>
        <end position="340"/>
    </location>
</feature>
<dbReference type="InterPro" id="IPR017019">
    <property type="entry name" value="DNA_replication_prd_bac"/>
</dbReference>
<evidence type="ECO:0000256" key="1">
    <source>
        <dbReference type="ARBA" id="ARBA00093462"/>
    </source>
</evidence>